<dbReference type="AlphaFoldDB" id="A0A6C0HCD2"/>
<organism evidence="2">
    <name type="scientific">viral metagenome</name>
    <dbReference type="NCBI Taxonomy" id="1070528"/>
    <lineage>
        <taxon>unclassified sequences</taxon>
        <taxon>metagenomes</taxon>
        <taxon>organismal metagenomes</taxon>
    </lineage>
</organism>
<sequence length="136" mass="15976">MGILKFVHTKKLTELFNSEQYNIDKLYISLEKVINVTSETAYEAYSLVEKYYDTNNDNDNYIILDTDENKISTLKDPTRIYDINGVITKLYDKGYLRKLWFGKTPFGMLGGKQNKSKKNKSNKNKSKKNKSRRNRK</sequence>
<dbReference type="EMBL" id="MN739922">
    <property type="protein sequence ID" value="QHT77856.1"/>
    <property type="molecule type" value="Genomic_DNA"/>
</dbReference>
<evidence type="ECO:0000256" key="1">
    <source>
        <dbReference type="SAM" id="MobiDB-lite"/>
    </source>
</evidence>
<reference evidence="2" key="1">
    <citation type="journal article" date="2020" name="Nature">
        <title>Giant virus diversity and host interactions through global metagenomics.</title>
        <authorList>
            <person name="Schulz F."/>
            <person name="Roux S."/>
            <person name="Paez-Espino D."/>
            <person name="Jungbluth S."/>
            <person name="Walsh D.A."/>
            <person name="Denef V.J."/>
            <person name="McMahon K.D."/>
            <person name="Konstantinidis K.T."/>
            <person name="Eloe-Fadrosh E.A."/>
            <person name="Kyrpides N.C."/>
            <person name="Woyke T."/>
        </authorList>
    </citation>
    <scope>NUCLEOTIDE SEQUENCE</scope>
    <source>
        <strain evidence="2">GVMAG-M-3300023179-90</strain>
    </source>
</reference>
<proteinExistence type="predicted"/>
<name>A0A6C0HCD2_9ZZZZ</name>
<protein>
    <submittedName>
        <fullName evidence="2">Uncharacterized protein</fullName>
    </submittedName>
</protein>
<feature type="region of interest" description="Disordered" evidence="1">
    <location>
        <begin position="106"/>
        <end position="136"/>
    </location>
</feature>
<feature type="compositionally biased region" description="Basic residues" evidence="1">
    <location>
        <begin position="114"/>
        <end position="136"/>
    </location>
</feature>
<evidence type="ECO:0000313" key="2">
    <source>
        <dbReference type="EMBL" id="QHT77856.1"/>
    </source>
</evidence>
<accession>A0A6C0HCD2</accession>